<sequence length="297" mass="33955">MKDITSKLSKNLRQSQNDLIREFFGLNSFQVKWLSLTTLFEFQFTHLCLTAMGVLNFVIYVISNSPMNHIASKMAAFIFLFIPHLGLGWCYSLRYRHASFQHHVDEFLEIGNTFIFGDEFTSFGYLMWADIILFIPPSICASGILLFAHGLDVSVIVSQLLWVLYFIYVFIGLLSFTIATNLAGYCLQRMTKILSDSPDEKSSKDLVIKYLKNYDALADGCVNVNQYFGPQNLSIILFAFTTLIFQSYFAIGGHLPLFDNIDATLRLVLNGSYFVMMFTIPSFLIVECVMIEREVRI</sequence>
<gene>
    <name evidence="7" type="ORF">NTJ_09375</name>
</gene>
<dbReference type="InterPro" id="IPR013604">
    <property type="entry name" value="7TM_chemorcpt"/>
</dbReference>
<proteinExistence type="inferred from homology"/>
<comment type="caution">
    <text evidence="6">Lacks conserved residue(s) required for the propagation of feature annotation.</text>
</comment>
<comment type="similarity">
    <text evidence="6">Belongs to the insect chemoreceptor superfamily. Gustatory receptor (GR) family.</text>
</comment>
<feature type="transmembrane region" description="Helical" evidence="6">
    <location>
        <begin position="44"/>
        <end position="62"/>
    </location>
</feature>
<evidence type="ECO:0000313" key="8">
    <source>
        <dbReference type="Proteomes" id="UP001307889"/>
    </source>
</evidence>
<dbReference type="Proteomes" id="UP001307889">
    <property type="component" value="Chromosome 7"/>
</dbReference>
<comment type="function">
    <text evidence="6">Gustatory receptor which mediates acceptance or avoidance behavior, depending on its substrates.</text>
</comment>
<protein>
    <recommendedName>
        <fullName evidence="6">Gustatory receptor</fullName>
    </recommendedName>
</protein>
<feature type="transmembrane region" description="Helical" evidence="6">
    <location>
        <begin position="74"/>
        <end position="93"/>
    </location>
</feature>
<accession>A0ABN7AX72</accession>
<keyword evidence="2 6" id="KW-1003">Cell membrane</keyword>
<reference evidence="7 8" key="1">
    <citation type="submission" date="2023-09" db="EMBL/GenBank/DDBJ databases">
        <title>Nesidiocoris tenuis whole genome shotgun sequence.</title>
        <authorList>
            <person name="Shibata T."/>
            <person name="Shimoda M."/>
            <person name="Kobayashi T."/>
            <person name="Uehara T."/>
        </authorList>
    </citation>
    <scope>NUCLEOTIDE SEQUENCE [LARGE SCALE GENOMIC DNA]</scope>
    <source>
        <strain evidence="7 8">Japan</strain>
    </source>
</reference>
<name>A0ABN7AX72_9HEMI</name>
<comment type="subcellular location">
    <subcellularLocation>
        <location evidence="1 6">Cell membrane</location>
        <topology evidence="1 6">Multi-pass membrane protein</topology>
    </subcellularLocation>
</comment>
<keyword evidence="3 6" id="KW-0812">Transmembrane</keyword>
<feature type="transmembrane region" description="Helical" evidence="6">
    <location>
        <begin position="125"/>
        <end position="148"/>
    </location>
</feature>
<evidence type="ECO:0000256" key="2">
    <source>
        <dbReference type="ARBA" id="ARBA00022475"/>
    </source>
</evidence>
<evidence type="ECO:0000256" key="5">
    <source>
        <dbReference type="ARBA" id="ARBA00023136"/>
    </source>
</evidence>
<keyword evidence="4 6" id="KW-1133">Transmembrane helix</keyword>
<keyword evidence="6" id="KW-0675">Receptor</keyword>
<dbReference type="Pfam" id="PF08395">
    <property type="entry name" value="7tm_7"/>
    <property type="match status" value="1"/>
</dbReference>
<evidence type="ECO:0000256" key="1">
    <source>
        <dbReference type="ARBA" id="ARBA00004651"/>
    </source>
</evidence>
<dbReference type="EMBL" id="AP028915">
    <property type="protein sequence ID" value="BES96563.1"/>
    <property type="molecule type" value="Genomic_DNA"/>
</dbReference>
<feature type="transmembrane region" description="Helical" evidence="6">
    <location>
        <begin position="271"/>
        <end position="291"/>
    </location>
</feature>
<evidence type="ECO:0000313" key="7">
    <source>
        <dbReference type="EMBL" id="BES96563.1"/>
    </source>
</evidence>
<feature type="transmembrane region" description="Helical" evidence="6">
    <location>
        <begin position="233"/>
        <end position="251"/>
    </location>
</feature>
<feature type="transmembrane region" description="Helical" evidence="6">
    <location>
        <begin position="160"/>
        <end position="187"/>
    </location>
</feature>
<keyword evidence="8" id="KW-1185">Reference proteome</keyword>
<keyword evidence="6" id="KW-0807">Transducer</keyword>
<evidence type="ECO:0000256" key="4">
    <source>
        <dbReference type="ARBA" id="ARBA00022989"/>
    </source>
</evidence>
<evidence type="ECO:0000256" key="6">
    <source>
        <dbReference type="RuleBase" id="RU363108"/>
    </source>
</evidence>
<evidence type="ECO:0000256" key="3">
    <source>
        <dbReference type="ARBA" id="ARBA00022692"/>
    </source>
</evidence>
<keyword evidence="5 6" id="KW-0472">Membrane</keyword>
<organism evidence="7 8">
    <name type="scientific">Nesidiocoris tenuis</name>
    <dbReference type="NCBI Taxonomy" id="355587"/>
    <lineage>
        <taxon>Eukaryota</taxon>
        <taxon>Metazoa</taxon>
        <taxon>Ecdysozoa</taxon>
        <taxon>Arthropoda</taxon>
        <taxon>Hexapoda</taxon>
        <taxon>Insecta</taxon>
        <taxon>Pterygota</taxon>
        <taxon>Neoptera</taxon>
        <taxon>Paraneoptera</taxon>
        <taxon>Hemiptera</taxon>
        <taxon>Heteroptera</taxon>
        <taxon>Panheteroptera</taxon>
        <taxon>Cimicomorpha</taxon>
        <taxon>Miridae</taxon>
        <taxon>Dicyphina</taxon>
        <taxon>Nesidiocoris</taxon>
    </lineage>
</organism>